<dbReference type="OrthoDB" id="428159at2759"/>
<keyword evidence="3" id="KW-1185">Reference proteome</keyword>
<protein>
    <recommendedName>
        <fullName evidence="4">Glycosyltransferase family 1 protein</fullName>
    </recommendedName>
</protein>
<evidence type="ECO:0000313" key="3">
    <source>
        <dbReference type="Proteomes" id="UP000800036"/>
    </source>
</evidence>
<dbReference type="EMBL" id="ML976666">
    <property type="protein sequence ID" value="KAF1976648.1"/>
    <property type="molecule type" value="Genomic_DNA"/>
</dbReference>
<dbReference type="Proteomes" id="UP000800036">
    <property type="component" value="Unassembled WGS sequence"/>
</dbReference>
<feature type="region of interest" description="Disordered" evidence="1">
    <location>
        <begin position="88"/>
        <end position="125"/>
    </location>
</feature>
<name>A0A6A5VJ05_9PLEO</name>
<feature type="compositionally biased region" description="Polar residues" evidence="1">
    <location>
        <begin position="37"/>
        <end position="49"/>
    </location>
</feature>
<evidence type="ECO:0008006" key="4">
    <source>
        <dbReference type="Google" id="ProtNLM"/>
    </source>
</evidence>
<accession>A0A6A5VJ05</accession>
<dbReference type="AlphaFoldDB" id="A0A6A5VJ05"/>
<proteinExistence type="predicted"/>
<evidence type="ECO:0000256" key="1">
    <source>
        <dbReference type="SAM" id="MobiDB-lite"/>
    </source>
</evidence>
<reference evidence="2" key="1">
    <citation type="journal article" date="2020" name="Stud. Mycol.">
        <title>101 Dothideomycetes genomes: a test case for predicting lifestyles and emergence of pathogens.</title>
        <authorList>
            <person name="Haridas S."/>
            <person name="Albert R."/>
            <person name="Binder M."/>
            <person name="Bloem J."/>
            <person name="Labutti K."/>
            <person name="Salamov A."/>
            <person name="Andreopoulos B."/>
            <person name="Baker S."/>
            <person name="Barry K."/>
            <person name="Bills G."/>
            <person name="Bluhm B."/>
            <person name="Cannon C."/>
            <person name="Castanera R."/>
            <person name="Culley D."/>
            <person name="Daum C."/>
            <person name="Ezra D."/>
            <person name="Gonzalez J."/>
            <person name="Henrissat B."/>
            <person name="Kuo A."/>
            <person name="Liang C."/>
            <person name="Lipzen A."/>
            <person name="Lutzoni F."/>
            <person name="Magnuson J."/>
            <person name="Mondo S."/>
            <person name="Nolan M."/>
            <person name="Ohm R."/>
            <person name="Pangilinan J."/>
            <person name="Park H.-J."/>
            <person name="Ramirez L."/>
            <person name="Alfaro M."/>
            <person name="Sun H."/>
            <person name="Tritt A."/>
            <person name="Yoshinaga Y."/>
            <person name="Zwiers L.-H."/>
            <person name="Turgeon B."/>
            <person name="Goodwin S."/>
            <person name="Spatafora J."/>
            <person name="Crous P."/>
            <person name="Grigoriev I."/>
        </authorList>
    </citation>
    <scope>NUCLEOTIDE SEQUENCE</scope>
    <source>
        <strain evidence="2">CBS 107.79</strain>
    </source>
</reference>
<sequence length="440" mass="47204">MARTGSIRLVDVEERGDDTIQPSSPRNEVEVEPHPTSPQNERVTRPSSRQSDEHSNADLYAPPAYTITSTPGEASLDVEAFVPEKTPLLTQNQTNPPDEGDASGASPSYPASLQDASPLPSPLMPARKPIDWASNTTSLRCSVLPSRPATWTVRGKKGMALSPLAAAVLVREGILPAKHLSLVPSLLERPSPTSLINPTDPLSAVIISTYDILGDVLLGVAGGPIEVASKVGSARVPETREQLSLLYEGGGHARESTNDTLMVGPKALVHYCNGTYKGVRKLVEAGLKSPMTYTHSLTRGFHNMPKLYGESIREREEVVDLKSGLVVSGKALGYGIFDGVKDFFWMPVVGARKEGAVGLGKGIAKGFGNMLCNMGEAGVGLVGYSSYGIYKEIHKTASGGHVSARNVVLTLGEAELEQASEEERKNVIKTWLHVQMRQHR</sequence>
<gene>
    <name evidence="2" type="ORF">BU23DRAFT_551571</name>
</gene>
<feature type="compositionally biased region" description="Polar residues" evidence="1">
    <location>
        <begin position="105"/>
        <end position="115"/>
    </location>
</feature>
<feature type="region of interest" description="Disordered" evidence="1">
    <location>
        <begin position="1"/>
        <end position="70"/>
    </location>
</feature>
<evidence type="ECO:0000313" key="2">
    <source>
        <dbReference type="EMBL" id="KAF1976648.1"/>
    </source>
</evidence>
<organism evidence="2 3">
    <name type="scientific">Bimuria novae-zelandiae CBS 107.79</name>
    <dbReference type="NCBI Taxonomy" id="1447943"/>
    <lineage>
        <taxon>Eukaryota</taxon>
        <taxon>Fungi</taxon>
        <taxon>Dikarya</taxon>
        <taxon>Ascomycota</taxon>
        <taxon>Pezizomycotina</taxon>
        <taxon>Dothideomycetes</taxon>
        <taxon>Pleosporomycetidae</taxon>
        <taxon>Pleosporales</taxon>
        <taxon>Massarineae</taxon>
        <taxon>Didymosphaeriaceae</taxon>
        <taxon>Bimuria</taxon>
    </lineage>
</organism>